<organism evidence="1">
    <name type="scientific">viral metagenome</name>
    <dbReference type="NCBI Taxonomy" id="1070528"/>
    <lineage>
        <taxon>unclassified sequences</taxon>
        <taxon>metagenomes</taxon>
        <taxon>organismal metagenomes</taxon>
    </lineage>
</organism>
<dbReference type="GO" id="GO:0006556">
    <property type="term" value="P:S-adenosylmethionine biosynthetic process"/>
    <property type="evidence" value="ECO:0007669"/>
    <property type="project" value="TreeGrafter"/>
</dbReference>
<proteinExistence type="predicted"/>
<dbReference type="EMBL" id="MN739512">
    <property type="protein sequence ID" value="QHT09524.1"/>
    <property type="molecule type" value="Genomic_DNA"/>
</dbReference>
<dbReference type="InterPro" id="IPR036291">
    <property type="entry name" value="NAD(P)-bd_dom_sf"/>
</dbReference>
<evidence type="ECO:0000313" key="1">
    <source>
        <dbReference type="EMBL" id="QHT09524.1"/>
    </source>
</evidence>
<protein>
    <recommendedName>
        <fullName evidence="2">NAD-dependent epimerase/dehydratase domain-containing protein</fullName>
    </recommendedName>
</protein>
<evidence type="ECO:0008006" key="2">
    <source>
        <dbReference type="Google" id="ProtNLM"/>
    </source>
</evidence>
<dbReference type="PANTHER" id="PTHR10491">
    <property type="entry name" value="DTDP-4-DEHYDRORHAMNOSE REDUCTASE"/>
    <property type="match status" value="1"/>
</dbReference>
<dbReference type="GO" id="GO:0048269">
    <property type="term" value="C:methionine adenosyltransferase complex"/>
    <property type="evidence" value="ECO:0007669"/>
    <property type="project" value="TreeGrafter"/>
</dbReference>
<dbReference type="InterPro" id="IPR005913">
    <property type="entry name" value="dTDP_dehydrorham_reduct"/>
</dbReference>
<dbReference type="PANTHER" id="PTHR10491:SF4">
    <property type="entry name" value="METHIONINE ADENOSYLTRANSFERASE 2 SUBUNIT BETA"/>
    <property type="match status" value="1"/>
</dbReference>
<dbReference type="AlphaFoldDB" id="A0A6C0D0A9"/>
<accession>A0A6C0D0A9</accession>
<dbReference type="Gene3D" id="3.40.50.720">
    <property type="entry name" value="NAD(P)-binding Rossmann-like Domain"/>
    <property type="match status" value="1"/>
</dbReference>
<sequence length="311" mass="35565">MTTSILLFGAYGWIGNQVLSQLKKRKDVTIVYKSTVRVDDVDEVIREIDNYNPTHVISCIGRTFGYIDNKIVPTIDYLEYPGKLVENVRDNLFAPIVLANVCTNRNIHLTYLGTGCIFEYDTLHTQTTGFTEDSKPNFFGSSYSVVKGFTDRLMNLYKDSVLNVRIRMPITAEPNSRDFITKIASYEKICSMDNSMTVLDDLVPIMVDMAITKKTGTVNLTNPGVISHETILEMYREIVDPTITWQTMSYEEQCKLLKSKRSNNYLDTSLLQQWYPDVKHINTAVRDALVNRKKFIDNMFAEIDAYTGNPH</sequence>
<reference evidence="1" key="1">
    <citation type="journal article" date="2020" name="Nature">
        <title>Giant virus diversity and host interactions through global metagenomics.</title>
        <authorList>
            <person name="Schulz F."/>
            <person name="Roux S."/>
            <person name="Paez-Espino D."/>
            <person name="Jungbluth S."/>
            <person name="Walsh D.A."/>
            <person name="Denef V.J."/>
            <person name="McMahon K.D."/>
            <person name="Konstantinidis K.T."/>
            <person name="Eloe-Fadrosh E.A."/>
            <person name="Kyrpides N.C."/>
            <person name="Woyke T."/>
        </authorList>
    </citation>
    <scope>NUCLEOTIDE SEQUENCE</scope>
    <source>
        <strain evidence="1">GVMAG-M-3300023174-102</strain>
    </source>
</reference>
<dbReference type="GO" id="GO:0048270">
    <property type="term" value="F:methionine adenosyltransferase regulator activity"/>
    <property type="evidence" value="ECO:0007669"/>
    <property type="project" value="TreeGrafter"/>
</dbReference>
<dbReference type="SUPFAM" id="SSF51735">
    <property type="entry name" value="NAD(P)-binding Rossmann-fold domains"/>
    <property type="match status" value="1"/>
</dbReference>
<name>A0A6C0D0A9_9ZZZZ</name>